<dbReference type="InterPro" id="IPR013216">
    <property type="entry name" value="Methyltransf_11"/>
</dbReference>
<dbReference type="EMBL" id="JACHGY010000001">
    <property type="protein sequence ID" value="MBB6428555.1"/>
    <property type="molecule type" value="Genomic_DNA"/>
</dbReference>
<keyword evidence="3" id="KW-0808">Transferase</keyword>
<gene>
    <name evidence="3" type="ORF">HNQ40_000361</name>
</gene>
<evidence type="ECO:0000256" key="1">
    <source>
        <dbReference type="SAM" id="Phobius"/>
    </source>
</evidence>
<keyword evidence="1" id="KW-1133">Transmembrane helix</keyword>
<keyword evidence="4" id="KW-1185">Reference proteome</keyword>
<evidence type="ECO:0000313" key="4">
    <source>
        <dbReference type="Proteomes" id="UP000541810"/>
    </source>
</evidence>
<dbReference type="Pfam" id="PF08241">
    <property type="entry name" value="Methyltransf_11"/>
    <property type="match status" value="1"/>
</dbReference>
<keyword evidence="3" id="KW-0489">Methyltransferase</keyword>
<protein>
    <submittedName>
        <fullName evidence="3">SAM-dependent methyltransferase</fullName>
    </submittedName>
</protein>
<dbReference type="AlphaFoldDB" id="A0A7X0H3I0"/>
<sequence>MIYFSFFVLFLVVLLIVLHEISYKLVKTRILRMRKWDLNICCGHSDGGGLNVDIFQHDPGPGNFQKIDDIYSLPFDDKQFEHTLCSHTIEHVDDPEAFFAELRRVSKNVTIVVPPLWDPAAVFNVFEHRHIFLNVRKMFVNELPPYVKLPMAETIQERLGQKIRG</sequence>
<keyword evidence="1" id="KW-0472">Membrane</keyword>
<feature type="domain" description="Methyltransferase type 11" evidence="2">
    <location>
        <begin position="69"/>
        <end position="108"/>
    </location>
</feature>
<dbReference type="InterPro" id="IPR029063">
    <property type="entry name" value="SAM-dependent_MTases_sf"/>
</dbReference>
<proteinExistence type="predicted"/>
<dbReference type="Proteomes" id="UP000541810">
    <property type="component" value="Unassembled WGS sequence"/>
</dbReference>
<organism evidence="3 4">
    <name type="scientific">Algisphaera agarilytica</name>
    <dbReference type="NCBI Taxonomy" id="1385975"/>
    <lineage>
        <taxon>Bacteria</taxon>
        <taxon>Pseudomonadati</taxon>
        <taxon>Planctomycetota</taxon>
        <taxon>Phycisphaerae</taxon>
        <taxon>Phycisphaerales</taxon>
        <taxon>Phycisphaeraceae</taxon>
        <taxon>Algisphaera</taxon>
    </lineage>
</organism>
<dbReference type="Gene3D" id="3.40.50.150">
    <property type="entry name" value="Vaccinia Virus protein VP39"/>
    <property type="match status" value="1"/>
</dbReference>
<name>A0A7X0H3I0_9BACT</name>
<evidence type="ECO:0000313" key="3">
    <source>
        <dbReference type="EMBL" id="MBB6428555.1"/>
    </source>
</evidence>
<accession>A0A7X0H3I0</accession>
<dbReference type="SUPFAM" id="SSF53335">
    <property type="entry name" value="S-adenosyl-L-methionine-dependent methyltransferases"/>
    <property type="match status" value="1"/>
</dbReference>
<feature type="transmembrane region" description="Helical" evidence="1">
    <location>
        <begin position="6"/>
        <end position="26"/>
    </location>
</feature>
<evidence type="ECO:0000259" key="2">
    <source>
        <dbReference type="Pfam" id="PF08241"/>
    </source>
</evidence>
<dbReference type="RefSeq" id="WP_184675804.1">
    <property type="nucleotide sequence ID" value="NZ_JACHGY010000001.1"/>
</dbReference>
<reference evidence="3 4" key="1">
    <citation type="submission" date="2020-08" db="EMBL/GenBank/DDBJ databases">
        <title>Genomic Encyclopedia of Type Strains, Phase IV (KMG-IV): sequencing the most valuable type-strain genomes for metagenomic binning, comparative biology and taxonomic classification.</title>
        <authorList>
            <person name="Goeker M."/>
        </authorList>
    </citation>
    <scope>NUCLEOTIDE SEQUENCE [LARGE SCALE GENOMIC DNA]</scope>
    <source>
        <strain evidence="3 4">DSM 103725</strain>
    </source>
</reference>
<keyword evidence="1" id="KW-0812">Transmembrane</keyword>
<dbReference type="GO" id="GO:0008757">
    <property type="term" value="F:S-adenosylmethionine-dependent methyltransferase activity"/>
    <property type="evidence" value="ECO:0007669"/>
    <property type="project" value="InterPro"/>
</dbReference>
<dbReference type="GO" id="GO:0032259">
    <property type="term" value="P:methylation"/>
    <property type="evidence" value="ECO:0007669"/>
    <property type="project" value="UniProtKB-KW"/>
</dbReference>
<comment type="caution">
    <text evidence="3">The sequence shown here is derived from an EMBL/GenBank/DDBJ whole genome shotgun (WGS) entry which is preliminary data.</text>
</comment>